<dbReference type="SUPFAM" id="SSF88659">
    <property type="entry name" value="Sigma3 and sigma4 domains of RNA polymerase sigma factors"/>
    <property type="match status" value="1"/>
</dbReference>
<proteinExistence type="predicted"/>
<keyword evidence="1" id="KW-0812">Transmembrane</keyword>
<organism evidence="2 3">
    <name type="scientific">Streptosporangium lutulentum</name>
    <dbReference type="NCBI Taxonomy" id="1461250"/>
    <lineage>
        <taxon>Bacteria</taxon>
        <taxon>Bacillati</taxon>
        <taxon>Actinomycetota</taxon>
        <taxon>Actinomycetes</taxon>
        <taxon>Streptosporangiales</taxon>
        <taxon>Streptosporangiaceae</taxon>
        <taxon>Streptosporangium</taxon>
    </lineage>
</organism>
<dbReference type="InterPro" id="IPR036388">
    <property type="entry name" value="WH-like_DNA-bd_sf"/>
</dbReference>
<feature type="transmembrane region" description="Helical" evidence="1">
    <location>
        <begin position="164"/>
        <end position="185"/>
    </location>
</feature>
<evidence type="ECO:0000256" key="1">
    <source>
        <dbReference type="SAM" id="Phobius"/>
    </source>
</evidence>
<comment type="caution">
    <text evidence="2">The sequence shown here is derived from an EMBL/GenBank/DDBJ whole genome shotgun (WGS) entry which is preliminary data.</text>
</comment>
<dbReference type="InterPro" id="IPR011042">
    <property type="entry name" value="6-blade_b-propeller_TolB-like"/>
</dbReference>
<evidence type="ECO:0000313" key="2">
    <source>
        <dbReference type="EMBL" id="MDP9846635.1"/>
    </source>
</evidence>
<gene>
    <name evidence="2" type="ORF">J2853_005846</name>
</gene>
<dbReference type="Gene3D" id="2.120.10.30">
    <property type="entry name" value="TolB, C-terminal domain"/>
    <property type="match status" value="1"/>
</dbReference>
<dbReference type="SUPFAM" id="SSF82171">
    <property type="entry name" value="DPP6 N-terminal domain-like"/>
    <property type="match status" value="1"/>
</dbReference>
<name>A0ABT9QJU4_9ACTN</name>
<evidence type="ECO:0000313" key="3">
    <source>
        <dbReference type="Proteomes" id="UP001225356"/>
    </source>
</evidence>
<dbReference type="EMBL" id="JAUSQU010000001">
    <property type="protein sequence ID" value="MDP9846635.1"/>
    <property type="molecule type" value="Genomic_DNA"/>
</dbReference>
<protein>
    <recommendedName>
        <fullName evidence="4">DNA-directed RNA polymerase specialized sigma subunit, sigma24 family</fullName>
    </recommendedName>
</protein>
<evidence type="ECO:0008006" key="4">
    <source>
        <dbReference type="Google" id="ProtNLM"/>
    </source>
</evidence>
<sequence length="526" mass="56379">MRRYTGYREFVQRDQRSLVGTALLLTGSHEHAIRLALRAFHTVGLDWPPPLWENSTTHAQIALYRRFLQRPSAAGSTALVRLPPRQRLLVVACLHDGRSRGEMATLLSLPLATVETEITEAVSTLTKGNESRLVARLATGAGEASVPDLTARAMRALRRRRTRGAFLTMAAALVPIGLIAAFILFQSGEVWWNSALGERNHPLSTRSPETMQVVPAPTPAPATGLQPWRAPRTSSVIRYAVPGQCPGEGLAAGGGSVTAPIGEITCTGWTLNLVSGRAPGGSSSEPGDCEGRNRCESTVSVPDAAQHLAHRGNGKGPQLDPTISLDGRRIAYLSAAERRYVAYDLRSGVKRYLSPVLVPADTENGTLVSVSPDGRHFTVTLGERRLRTDFVTGALTPVPAGQESAAEKASNWLRRQYPAWKDSPSGKYSAAIGVDKAAPGKPQSLHIIDTTSRTVFKRLPLPSPGENAKAEVVSWLNGREVVVKMTTKAGGERHGFFRVNAVTGQTHRVAGLPGDEPIVLGAATAL</sequence>
<keyword evidence="1" id="KW-0472">Membrane</keyword>
<accession>A0ABT9QJU4</accession>
<keyword evidence="1" id="KW-1133">Transmembrane helix</keyword>
<dbReference type="RefSeq" id="WP_307563285.1">
    <property type="nucleotide sequence ID" value="NZ_JAUSQU010000001.1"/>
</dbReference>
<dbReference type="Gene3D" id="1.10.10.10">
    <property type="entry name" value="Winged helix-like DNA-binding domain superfamily/Winged helix DNA-binding domain"/>
    <property type="match status" value="1"/>
</dbReference>
<dbReference type="InterPro" id="IPR013324">
    <property type="entry name" value="RNA_pol_sigma_r3/r4-like"/>
</dbReference>
<dbReference type="Proteomes" id="UP001225356">
    <property type="component" value="Unassembled WGS sequence"/>
</dbReference>
<keyword evidence="3" id="KW-1185">Reference proteome</keyword>
<reference evidence="2 3" key="1">
    <citation type="submission" date="2023-07" db="EMBL/GenBank/DDBJ databases">
        <title>Sequencing the genomes of 1000 actinobacteria strains.</title>
        <authorList>
            <person name="Klenk H.-P."/>
        </authorList>
    </citation>
    <scope>NUCLEOTIDE SEQUENCE [LARGE SCALE GENOMIC DNA]</scope>
    <source>
        <strain evidence="2 3">DSM 46740</strain>
    </source>
</reference>